<dbReference type="SUPFAM" id="SSF47336">
    <property type="entry name" value="ACP-like"/>
    <property type="match status" value="1"/>
</dbReference>
<accession>A0ABQ4DPE0</accession>
<reference evidence="4 5" key="1">
    <citation type="submission" date="2021-01" db="EMBL/GenBank/DDBJ databases">
        <title>Whole genome shotgun sequence of Cellulomonas phragmiteti NBRC 110785.</title>
        <authorList>
            <person name="Komaki H."/>
            <person name="Tamura T."/>
        </authorList>
    </citation>
    <scope>NUCLEOTIDE SEQUENCE [LARGE SCALE GENOMIC DNA]</scope>
    <source>
        <strain evidence="4 5">NBRC 110785</strain>
    </source>
</reference>
<dbReference type="SMART" id="SM00823">
    <property type="entry name" value="PKS_PP"/>
    <property type="match status" value="1"/>
</dbReference>
<gene>
    <name evidence="4" type="ORF">Cph01nite_29610</name>
</gene>
<feature type="domain" description="Carrier" evidence="3">
    <location>
        <begin position="8"/>
        <end position="82"/>
    </location>
</feature>
<protein>
    <recommendedName>
        <fullName evidence="3">Carrier domain-containing protein</fullName>
    </recommendedName>
</protein>
<sequence>MSTTPTADHLENFLRSRVAELSGTPVDEVGADRPLADLGLDSIQLLGLSTDVEDEYGVVVDEAQMWEQPTIRGLAAAVHGSVAAGAVR</sequence>
<keyword evidence="1" id="KW-0596">Phosphopantetheine</keyword>
<comment type="caution">
    <text evidence="4">The sequence shown here is derived from an EMBL/GenBank/DDBJ whole genome shotgun (WGS) entry which is preliminary data.</text>
</comment>
<dbReference type="PROSITE" id="PS00012">
    <property type="entry name" value="PHOSPHOPANTETHEINE"/>
    <property type="match status" value="1"/>
</dbReference>
<keyword evidence="5" id="KW-1185">Reference proteome</keyword>
<dbReference type="InterPro" id="IPR020806">
    <property type="entry name" value="PKS_PP-bd"/>
</dbReference>
<dbReference type="InterPro" id="IPR036736">
    <property type="entry name" value="ACP-like_sf"/>
</dbReference>
<evidence type="ECO:0000259" key="3">
    <source>
        <dbReference type="PROSITE" id="PS50075"/>
    </source>
</evidence>
<dbReference type="PROSITE" id="PS50075">
    <property type="entry name" value="CARRIER"/>
    <property type="match status" value="1"/>
</dbReference>
<dbReference type="InterPro" id="IPR006162">
    <property type="entry name" value="Ppantetheine_attach_site"/>
</dbReference>
<dbReference type="EMBL" id="BONP01000021">
    <property type="protein sequence ID" value="GIG41199.1"/>
    <property type="molecule type" value="Genomic_DNA"/>
</dbReference>
<name>A0ABQ4DPE0_9CELL</name>
<keyword evidence="2" id="KW-0597">Phosphoprotein</keyword>
<proteinExistence type="predicted"/>
<dbReference type="Pfam" id="PF00550">
    <property type="entry name" value="PP-binding"/>
    <property type="match status" value="1"/>
</dbReference>
<evidence type="ECO:0000313" key="5">
    <source>
        <dbReference type="Proteomes" id="UP000614741"/>
    </source>
</evidence>
<evidence type="ECO:0000256" key="1">
    <source>
        <dbReference type="ARBA" id="ARBA00022450"/>
    </source>
</evidence>
<dbReference type="RefSeq" id="WP_203675492.1">
    <property type="nucleotide sequence ID" value="NZ_BONP01000021.1"/>
</dbReference>
<dbReference type="InterPro" id="IPR009081">
    <property type="entry name" value="PP-bd_ACP"/>
</dbReference>
<evidence type="ECO:0000256" key="2">
    <source>
        <dbReference type="ARBA" id="ARBA00022553"/>
    </source>
</evidence>
<dbReference type="Proteomes" id="UP000614741">
    <property type="component" value="Unassembled WGS sequence"/>
</dbReference>
<dbReference type="Gene3D" id="1.10.1200.10">
    <property type="entry name" value="ACP-like"/>
    <property type="match status" value="1"/>
</dbReference>
<organism evidence="4 5">
    <name type="scientific">Cellulomonas phragmiteti</name>
    <dbReference type="NCBI Taxonomy" id="478780"/>
    <lineage>
        <taxon>Bacteria</taxon>
        <taxon>Bacillati</taxon>
        <taxon>Actinomycetota</taxon>
        <taxon>Actinomycetes</taxon>
        <taxon>Micrococcales</taxon>
        <taxon>Cellulomonadaceae</taxon>
        <taxon>Cellulomonas</taxon>
    </lineage>
</organism>
<evidence type="ECO:0000313" key="4">
    <source>
        <dbReference type="EMBL" id="GIG41199.1"/>
    </source>
</evidence>